<feature type="compositionally biased region" description="Low complexity" evidence="1">
    <location>
        <begin position="195"/>
        <end position="204"/>
    </location>
</feature>
<feature type="compositionally biased region" description="Low complexity" evidence="1">
    <location>
        <begin position="220"/>
        <end position="234"/>
    </location>
</feature>
<sequence length="719" mass="77066">MKRASKRPSEWLKLLCREWAETDVNLELIETVDDKFESYKPYMKGKLSSQLLCRLCIPSDGDRKEVGEATNKPDFLKNVLGIEDDFDRAYVIAQVERFCDFYDIRGIRQQAEAPVAGANASAVVNNNNNSNNNNRFVVPNNEATAAAAAALYGDIASLTDVHQQAIAAAAAATAANHHLPHQFLTADATAAAVAAAQQAVQQQDGESQHHKSSATKHSHTGNGSDGSSAGAASSGAMAFASNQQHTNKTAQALLTKAQQQAKSAERALEHERRQNAKREQRRLSQDKKLARQRDREFLQKQKQAEKLARERAREEKRTRKLLQRQERERFAQEQKEAALRRAADLVASNRVPIEITRAGGRGRGRKSSVVPRIKSKPGSGGEGNEMVKSSTAHNDGNGANHSNGSNLAANAAVGPKKRQRSAIIVSTASDLDRIVTHSQNLWAKYNAIAKEHNQRVNWITVAKDLGIHVKVREKYARMHSRACQRNFDFVANGHWKIKDHPEIFQEPTPAEQKARMPPPLPPPVQEDERSPEADHQALGAQSVAIVEEHLEKEVLQLSNNNTSENTMGLTNDQNENAVATSIVNDNNARIISNENKVAAVSGHGSEGEAPVCVKEEGVVGRNTITNVVVGNTNGQPTTSSSAVGTAPSPIPPPHDPLDAAAAAATAAAVVDAAGVGGAAIDMHHVAAVAAATAEGAGSAAAATAVTVGGSEDVVVGYGI</sequence>
<feature type="compositionally biased region" description="Basic and acidic residues" evidence="1">
    <location>
        <begin position="263"/>
        <end position="320"/>
    </location>
</feature>
<feature type="region of interest" description="Disordered" evidence="1">
    <location>
        <begin position="195"/>
        <end position="234"/>
    </location>
</feature>
<protein>
    <submittedName>
        <fullName evidence="2">Uncharacterized protein</fullName>
    </submittedName>
</protein>
<feature type="region of interest" description="Disordered" evidence="1">
    <location>
        <begin position="358"/>
        <end position="418"/>
    </location>
</feature>
<feature type="compositionally biased region" description="Basic residues" evidence="1">
    <location>
        <begin position="210"/>
        <end position="219"/>
    </location>
</feature>
<feature type="region of interest" description="Disordered" evidence="1">
    <location>
        <begin position="255"/>
        <end position="320"/>
    </location>
</feature>
<evidence type="ECO:0000256" key="1">
    <source>
        <dbReference type="SAM" id="MobiDB-lite"/>
    </source>
</evidence>
<name>A0A448YWI0_9STRA</name>
<evidence type="ECO:0000313" key="3">
    <source>
        <dbReference type="Proteomes" id="UP000291116"/>
    </source>
</evidence>
<accession>A0A448YWI0</accession>
<evidence type="ECO:0000313" key="2">
    <source>
        <dbReference type="EMBL" id="VEU34140.1"/>
    </source>
</evidence>
<organism evidence="2 3">
    <name type="scientific">Pseudo-nitzschia multistriata</name>
    <dbReference type="NCBI Taxonomy" id="183589"/>
    <lineage>
        <taxon>Eukaryota</taxon>
        <taxon>Sar</taxon>
        <taxon>Stramenopiles</taxon>
        <taxon>Ochrophyta</taxon>
        <taxon>Bacillariophyta</taxon>
        <taxon>Bacillariophyceae</taxon>
        <taxon>Bacillariophycidae</taxon>
        <taxon>Bacillariales</taxon>
        <taxon>Bacillariaceae</taxon>
        <taxon>Pseudo-nitzschia</taxon>
    </lineage>
</organism>
<gene>
    <name evidence="2" type="ORF">PSNMU_V1.4_AUG-EV-PASAV3_0008350</name>
</gene>
<proteinExistence type="predicted"/>
<feature type="compositionally biased region" description="Polar residues" evidence="1">
    <location>
        <begin position="387"/>
        <end position="408"/>
    </location>
</feature>
<reference evidence="2 3" key="1">
    <citation type="submission" date="2019-01" db="EMBL/GenBank/DDBJ databases">
        <authorList>
            <person name="Ferrante I. M."/>
        </authorList>
    </citation>
    <scope>NUCLEOTIDE SEQUENCE [LARGE SCALE GENOMIC DNA]</scope>
    <source>
        <strain evidence="2 3">B856</strain>
    </source>
</reference>
<feature type="compositionally biased region" description="Basic and acidic residues" evidence="1">
    <location>
        <begin position="526"/>
        <end position="535"/>
    </location>
</feature>
<keyword evidence="3" id="KW-1185">Reference proteome</keyword>
<dbReference type="OrthoDB" id="44454at2759"/>
<dbReference type="AlphaFoldDB" id="A0A448YWI0"/>
<feature type="region of interest" description="Disordered" evidence="1">
    <location>
        <begin position="631"/>
        <end position="656"/>
    </location>
</feature>
<dbReference type="EMBL" id="CAACVS010000019">
    <property type="protein sequence ID" value="VEU34140.1"/>
    <property type="molecule type" value="Genomic_DNA"/>
</dbReference>
<dbReference type="Proteomes" id="UP000291116">
    <property type="component" value="Unassembled WGS sequence"/>
</dbReference>
<feature type="region of interest" description="Disordered" evidence="1">
    <location>
        <begin position="508"/>
        <end position="536"/>
    </location>
</feature>